<reference evidence="1" key="1">
    <citation type="submission" date="2016-01" db="EMBL/GenBank/DDBJ databases">
        <authorList>
            <person name="Peeters C."/>
        </authorList>
    </citation>
    <scope>NUCLEOTIDE SEQUENCE</scope>
    <source>
        <strain evidence="1">LMG 29321</strain>
    </source>
</reference>
<name>A0A158EDE1_9BURK</name>
<evidence type="ECO:0000313" key="2">
    <source>
        <dbReference type="Proteomes" id="UP000071859"/>
    </source>
</evidence>
<evidence type="ECO:0000313" key="1">
    <source>
        <dbReference type="EMBL" id="SAL04416.1"/>
    </source>
</evidence>
<keyword evidence="2" id="KW-1185">Reference proteome</keyword>
<proteinExistence type="predicted"/>
<comment type="caution">
    <text evidence="1">The sequence shown here is derived from an EMBL/GenBank/DDBJ whole genome shotgun (WGS) entry which is preliminary data.</text>
</comment>
<accession>A0A158EDE1</accession>
<protein>
    <submittedName>
        <fullName evidence="1">Uncharacterized protein</fullName>
    </submittedName>
</protein>
<sequence>MREFGTVQWLDVLREARALGEAQYIDTMGSVVEIVYLSIDN</sequence>
<dbReference type="Proteomes" id="UP000071859">
    <property type="component" value="Unassembled WGS sequence"/>
</dbReference>
<gene>
    <name evidence="1" type="ORF">AWB78_06952</name>
</gene>
<dbReference type="EMBL" id="FCOX02000063">
    <property type="protein sequence ID" value="SAL04416.1"/>
    <property type="molecule type" value="Genomic_DNA"/>
</dbReference>
<organism evidence="1 2">
    <name type="scientific">Caballeronia calidae</name>
    <dbReference type="NCBI Taxonomy" id="1777139"/>
    <lineage>
        <taxon>Bacteria</taxon>
        <taxon>Pseudomonadati</taxon>
        <taxon>Pseudomonadota</taxon>
        <taxon>Betaproteobacteria</taxon>
        <taxon>Burkholderiales</taxon>
        <taxon>Burkholderiaceae</taxon>
        <taxon>Caballeronia</taxon>
    </lineage>
</organism>
<dbReference type="AlphaFoldDB" id="A0A158EDE1"/>